<dbReference type="PROSITE" id="PS50157">
    <property type="entry name" value="ZINC_FINGER_C2H2_2"/>
    <property type="match status" value="2"/>
</dbReference>
<evidence type="ECO:0000256" key="6">
    <source>
        <dbReference type="SAM" id="MobiDB-lite"/>
    </source>
</evidence>
<gene>
    <name evidence="8" type="ORF">LTR25_003144</name>
</gene>
<dbReference type="Proteomes" id="UP001345827">
    <property type="component" value="Unassembled WGS sequence"/>
</dbReference>
<dbReference type="InterPro" id="IPR029404">
    <property type="entry name" value="CDIN1"/>
</dbReference>
<evidence type="ECO:0000256" key="2">
    <source>
        <dbReference type="ARBA" id="ARBA00022737"/>
    </source>
</evidence>
<dbReference type="Pfam" id="PF00096">
    <property type="entry name" value="zf-C2H2"/>
    <property type="match status" value="2"/>
</dbReference>
<sequence length="314" mass="35909">MDYCFDCDRGFPNGLALRQHLRDSLAHAPSFDCDDCDRSFRSEDALQQHLRDSPSHAPSFDCDDCNRDFRSEDALQQHQSNSKVHSRQRLNNLWITRRSLKPVKVSTKTDKEKEYNGISPCLITPVFEIALRLRRKHPSVQDIVLASGTNLETPIVTALLSAAERLNSLSESREDAQRRAEQQRQRSQQAQRAEDAFIDHFCRQGFDFATEIQQRQQAELLGQRASQTPDIRFTSSVMIRGVPCNWLEFKDYFGFPDNPFVSSTEKRQLKKYALAFGPGAVVYSLGFQSNYPNIEDVRAFRAQEVVQSILNSGN</sequence>
<dbReference type="Pfam" id="PF14811">
    <property type="entry name" value="TPD"/>
    <property type="match status" value="1"/>
</dbReference>
<keyword evidence="1" id="KW-0479">Metal-binding</keyword>
<evidence type="ECO:0000256" key="5">
    <source>
        <dbReference type="PROSITE-ProRule" id="PRU00042"/>
    </source>
</evidence>
<keyword evidence="4" id="KW-0862">Zinc</keyword>
<dbReference type="Gene3D" id="3.30.160.60">
    <property type="entry name" value="Classic Zinc Finger"/>
    <property type="match status" value="2"/>
</dbReference>
<proteinExistence type="predicted"/>
<feature type="compositionally biased region" description="Basic and acidic residues" evidence="6">
    <location>
        <begin position="171"/>
        <end position="184"/>
    </location>
</feature>
<reference evidence="8 9" key="1">
    <citation type="submission" date="2023-06" db="EMBL/GenBank/DDBJ databases">
        <title>Black Yeasts Isolated from many extreme environments.</title>
        <authorList>
            <person name="Coleine C."/>
            <person name="Stajich J.E."/>
            <person name="Selbmann L."/>
        </authorList>
    </citation>
    <scope>NUCLEOTIDE SEQUENCE [LARGE SCALE GENOMIC DNA]</scope>
    <source>
        <strain evidence="8 9">CCFEE 5887</strain>
    </source>
</reference>
<dbReference type="AlphaFoldDB" id="A0AAV9QF07"/>
<dbReference type="EMBL" id="JAXLQG010000004">
    <property type="protein sequence ID" value="KAK5541367.1"/>
    <property type="molecule type" value="Genomic_DNA"/>
</dbReference>
<dbReference type="InterPro" id="IPR013087">
    <property type="entry name" value="Znf_C2H2_type"/>
</dbReference>
<dbReference type="SUPFAM" id="SSF57667">
    <property type="entry name" value="beta-beta-alpha zinc fingers"/>
    <property type="match status" value="1"/>
</dbReference>
<evidence type="ECO:0000259" key="7">
    <source>
        <dbReference type="PROSITE" id="PS50157"/>
    </source>
</evidence>
<feature type="domain" description="C2H2-type" evidence="7">
    <location>
        <begin position="60"/>
        <end position="90"/>
    </location>
</feature>
<dbReference type="InterPro" id="IPR036236">
    <property type="entry name" value="Znf_C2H2_sf"/>
</dbReference>
<evidence type="ECO:0000313" key="8">
    <source>
        <dbReference type="EMBL" id="KAK5541367.1"/>
    </source>
</evidence>
<keyword evidence="9" id="KW-1185">Reference proteome</keyword>
<evidence type="ECO:0000256" key="4">
    <source>
        <dbReference type="ARBA" id="ARBA00022833"/>
    </source>
</evidence>
<evidence type="ECO:0000313" key="9">
    <source>
        <dbReference type="Proteomes" id="UP001345827"/>
    </source>
</evidence>
<organism evidence="8 9">
    <name type="scientific">Vermiconidia calcicola</name>
    <dbReference type="NCBI Taxonomy" id="1690605"/>
    <lineage>
        <taxon>Eukaryota</taxon>
        <taxon>Fungi</taxon>
        <taxon>Dikarya</taxon>
        <taxon>Ascomycota</taxon>
        <taxon>Pezizomycotina</taxon>
        <taxon>Dothideomycetes</taxon>
        <taxon>Dothideomycetidae</taxon>
        <taxon>Mycosphaerellales</taxon>
        <taxon>Extremaceae</taxon>
        <taxon>Vermiconidia</taxon>
    </lineage>
</organism>
<evidence type="ECO:0000256" key="3">
    <source>
        <dbReference type="ARBA" id="ARBA00022771"/>
    </source>
</evidence>
<dbReference type="SMART" id="SM00355">
    <property type="entry name" value="ZnF_C2H2"/>
    <property type="match status" value="3"/>
</dbReference>
<name>A0AAV9QF07_9PEZI</name>
<protein>
    <recommendedName>
        <fullName evidence="7">C2H2-type domain-containing protein</fullName>
    </recommendedName>
</protein>
<accession>A0AAV9QF07</accession>
<dbReference type="GO" id="GO:0008270">
    <property type="term" value="F:zinc ion binding"/>
    <property type="evidence" value="ECO:0007669"/>
    <property type="project" value="UniProtKB-KW"/>
</dbReference>
<feature type="domain" description="C2H2-type" evidence="7">
    <location>
        <begin position="31"/>
        <end position="57"/>
    </location>
</feature>
<comment type="caution">
    <text evidence="8">The sequence shown here is derived from an EMBL/GenBank/DDBJ whole genome shotgun (WGS) entry which is preliminary data.</text>
</comment>
<keyword evidence="2" id="KW-0677">Repeat</keyword>
<dbReference type="PANTHER" id="PTHR24409">
    <property type="entry name" value="ZINC FINGER PROTEIN 142"/>
    <property type="match status" value="1"/>
</dbReference>
<evidence type="ECO:0000256" key="1">
    <source>
        <dbReference type="ARBA" id="ARBA00022723"/>
    </source>
</evidence>
<keyword evidence="3 5" id="KW-0863">Zinc-finger</keyword>
<feature type="region of interest" description="Disordered" evidence="6">
    <location>
        <begin position="170"/>
        <end position="189"/>
    </location>
</feature>